<evidence type="ECO:0008006" key="4">
    <source>
        <dbReference type="Google" id="ProtNLM"/>
    </source>
</evidence>
<evidence type="ECO:0000313" key="2">
    <source>
        <dbReference type="EMBL" id="GCE20951.1"/>
    </source>
</evidence>
<dbReference type="Proteomes" id="UP000287188">
    <property type="component" value="Unassembled WGS sequence"/>
</dbReference>
<proteinExistence type="predicted"/>
<evidence type="ECO:0000313" key="3">
    <source>
        <dbReference type="Proteomes" id="UP000287188"/>
    </source>
</evidence>
<dbReference type="RefSeq" id="WP_126552529.1">
    <property type="nucleotide sequence ID" value="NZ_BIFS01000001.1"/>
</dbReference>
<sequence>MPKIVRVLLPIILITLSIPLYFLYVDQNAQSIALPNITVAQDLYKSHILGGFSLSTPDIIQNAHSNGIQVEFRYGGAPNPTDAQGQKLKALNMKVIDGFVASYLEYYECHRTKTIIPPPAGQGQYCRQDSHPELANEQALLSAIEQHLKAVQNNQLVIGYWILDDWVPWDTGSAKALLSKIHDLIHRYTPTRPAICGFGQPSTALDR</sequence>
<organism evidence="2 3">
    <name type="scientific">Dictyobacter kobayashii</name>
    <dbReference type="NCBI Taxonomy" id="2014872"/>
    <lineage>
        <taxon>Bacteria</taxon>
        <taxon>Bacillati</taxon>
        <taxon>Chloroflexota</taxon>
        <taxon>Ktedonobacteria</taxon>
        <taxon>Ktedonobacterales</taxon>
        <taxon>Dictyobacteraceae</taxon>
        <taxon>Dictyobacter</taxon>
    </lineage>
</organism>
<protein>
    <recommendedName>
        <fullName evidence="4">GH26 domain-containing protein</fullName>
    </recommendedName>
</protein>
<reference evidence="3" key="1">
    <citation type="submission" date="2018-12" db="EMBL/GenBank/DDBJ databases">
        <title>Tengunoibacter tsumagoiensis gen. nov., sp. nov., Dictyobacter kobayashii sp. nov., D. alpinus sp. nov., and D. joshuensis sp. nov. and description of Dictyobacteraceae fam. nov. within the order Ktedonobacterales isolated from Tengu-no-mugimeshi.</title>
        <authorList>
            <person name="Wang C.M."/>
            <person name="Zheng Y."/>
            <person name="Sakai Y."/>
            <person name="Toyoda A."/>
            <person name="Minakuchi Y."/>
            <person name="Abe K."/>
            <person name="Yokota A."/>
            <person name="Yabe S."/>
        </authorList>
    </citation>
    <scope>NUCLEOTIDE SEQUENCE [LARGE SCALE GENOMIC DNA]</scope>
    <source>
        <strain evidence="3">Uno11</strain>
    </source>
</reference>
<gene>
    <name evidence="2" type="ORF">KDK_47510</name>
</gene>
<dbReference type="AlphaFoldDB" id="A0A402AP30"/>
<keyword evidence="3" id="KW-1185">Reference proteome</keyword>
<keyword evidence="1" id="KW-0472">Membrane</keyword>
<dbReference type="EMBL" id="BIFS01000001">
    <property type="protein sequence ID" value="GCE20951.1"/>
    <property type="molecule type" value="Genomic_DNA"/>
</dbReference>
<evidence type="ECO:0000256" key="1">
    <source>
        <dbReference type="SAM" id="Phobius"/>
    </source>
</evidence>
<keyword evidence="1" id="KW-0812">Transmembrane</keyword>
<feature type="transmembrane region" description="Helical" evidence="1">
    <location>
        <begin position="7"/>
        <end position="24"/>
    </location>
</feature>
<keyword evidence="1" id="KW-1133">Transmembrane helix</keyword>
<name>A0A402AP30_9CHLR</name>
<accession>A0A402AP30</accession>
<comment type="caution">
    <text evidence="2">The sequence shown here is derived from an EMBL/GenBank/DDBJ whole genome shotgun (WGS) entry which is preliminary data.</text>
</comment>
<dbReference type="OrthoDB" id="139972at2"/>